<keyword evidence="1" id="KW-1133">Transmembrane helix</keyword>
<dbReference type="RefSeq" id="WP_190251943.1">
    <property type="nucleotide sequence ID" value="NZ_BMPI01000022.1"/>
</dbReference>
<dbReference type="NCBIfam" id="TIGR03919">
    <property type="entry name" value="T7SS_EccB"/>
    <property type="match status" value="1"/>
</dbReference>
<evidence type="ECO:0008006" key="4">
    <source>
        <dbReference type="Google" id="ProtNLM"/>
    </source>
</evidence>
<protein>
    <recommendedName>
        <fullName evidence="4">Type VII secretion protein EccB</fullName>
    </recommendedName>
</protein>
<dbReference type="InterPro" id="IPR007795">
    <property type="entry name" value="T7SS_EccB"/>
</dbReference>
<gene>
    <name evidence="2" type="ORF">GCM10007977_045610</name>
</gene>
<dbReference type="EMBL" id="BMPI01000022">
    <property type="protein sequence ID" value="GGM39052.1"/>
    <property type="molecule type" value="Genomic_DNA"/>
</dbReference>
<dbReference type="PANTHER" id="PTHR40765">
    <property type="entry name" value="ESX-2 SECRETION SYSTEM ATPASE ECCB2"/>
    <property type="match status" value="1"/>
</dbReference>
<organism evidence="2 3">
    <name type="scientific">Dactylosporangium sucinum</name>
    <dbReference type="NCBI Taxonomy" id="1424081"/>
    <lineage>
        <taxon>Bacteria</taxon>
        <taxon>Bacillati</taxon>
        <taxon>Actinomycetota</taxon>
        <taxon>Actinomycetes</taxon>
        <taxon>Micromonosporales</taxon>
        <taxon>Micromonosporaceae</taxon>
        <taxon>Dactylosporangium</taxon>
    </lineage>
</organism>
<evidence type="ECO:0000256" key="1">
    <source>
        <dbReference type="SAM" id="Phobius"/>
    </source>
</evidence>
<sequence>MASQQEQVHSYQFGVQRVVAALVARETDPAQPPFRRLAGAALVGVLLAAVGVGGAAAYALLRPGDTSDWRDDKALIVERESGALFVYREPRLHPVLNQASALLLLNAPDAHTVTVSRARLRSAPRGAVLGIPGAPASLPPKDRLRTEPWMVCSTPDGSVVFIGDRPGKGQALGDRGVLVAGSSHQVYLIWHNQKHLVRQPGARSQVSVGQGFLHAVPSGADFDGVLPSLVDDPGAAMCVDDQITTAVELPDVKGGVPTGGGDTVVVPPGGGALVRTDTGVLSLVTDLGRRHTVPGEDVLPVLGYAGQEPVTVPAALLGLLPAGPALDPVLAGRSQ</sequence>
<dbReference type="AlphaFoldDB" id="A0A917TV54"/>
<comment type="caution">
    <text evidence="2">The sequence shown here is derived from an EMBL/GenBank/DDBJ whole genome shotgun (WGS) entry which is preliminary data.</text>
</comment>
<evidence type="ECO:0000313" key="3">
    <source>
        <dbReference type="Proteomes" id="UP000642070"/>
    </source>
</evidence>
<keyword evidence="1" id="KW-0812">Transmembrane</keyword>
<dbReference type="PANTHER" id="PTHR40765:SF2">
    <property type="entry name" value="ESX-2 SECRETION SYSTEM ATPASE ECCB2"/>
    <property type="match status" value="1"/>
</dbReference>
<keyword evidence="3" id="KW-1185">Reference proteome</keyword>
<proteinExistence type="predicted"/>
<accession>A0A917TV54</accession>
<dbReference type="Pfam" id="PF05108">
    <property type="entry name" value="T7SS_ESX1_EccB"/>
    <property type="match status" value="2"/>
</dbReference>
<feature type="transmembrane region" description="Helical" evidence="1">
    <location>
        <begin position="37"/>
        <end position="61"/>
    </location>
</feature>
<reference evidence="2" key="2">
    <citation type="submission" date="2020-09" db="EMBL/GenBank/DDBJ databases">
        <authorList>
            <person name="Sun Q."/>
            <person name="Ohkuma M."/>
        </authorList>
    </citation>
    <scope>NUCLEOTIDE SEQUENCE</scope>
    <source>
        <strain evidence="2">JCM 19831</strain>
    </source>
</reference>
<name>A0A917TV54_9ACTN</name>
<dbReference type="Gene3D" id="3.30.2390.20">
    <property type="entry name" value="Type VII secretion system EccB, repeat 1 domain"/>
    <property type="match status" value="1"/>
</dbReference>
<reference evidence="2" key="1">
    <citation type="journal article" date="2014" name="Int. J. Syst. Evol. Microbiol.">
        <title>Complete genome sequence of Corynebacterium casei LMG S-19264T (=DSM 44701T), isolated from a smear-ripened cheese.</title>
        <authorList>
            <consortium name="US DOE Joint Genome Institute (JGI-PGF)"/>
            <person name="Walter F."/>
            <person name="Albersmeier A."/>
            <person name="Kalinowski J."/>
            <person name="Ruckert C."/>
        </authorList>
    </citation>
    <scope>NUCLEOTIDE SEQUENCE</scope>
    <source>
        <strain evidence="2">JCM 19831</strain>
    </source>
</reference>
<keyword evidence="1" id="KW-0472">Membrane</keyword>
<dbReference type="InterPro" id="IPR044857">
    <property type="entry name" value="T7SS_EccB_R1"/>
</dbReference>
<evidence type="ECO:0000313" key="2">
    <source>
        <dbReference type="EMBL" id="GGM39052.1"/>
    </source>
</evidence>
<dbReference type="GO" id="GO:0005576">
    <property type="term" value="C:extracellular region"/>
    <property type="evidence" value="ECO:0007669"/>
    <property type="project" value="TreeGrafter"/>
</dbReference>
<dbReference type="Proteomes" id="UP000642070">
    <property type="component" value="Unassembled WGS sequence"/>
</dbReference>